<accession>A0ABQ0AU69</accession>
<dbReference type="PANTHER" id="PTHR30536:SF5">
    <property type="entry name" value="ALTRONATE DEHYDRATASE"/>
    <property type="match status" value="1"/>
</dbReference>
<dbReference type="InterPro" id="IPR048332">
    <property type="entry name" value="GD_AH_C"/>
</dbReference>
<evidence type="ECO:0000313" key="6">
    <source>
        <dbReference type="Proteomes" id="UP001600894"/>
    </source>
</evidence>
<keyword evidence="6" id="KW-1185">Reference proteome</keyword>
<comment type="similarity">
    <text evidence="1">Belongs to the UxaA family.</text>
</comment>
<dbReference type="InterPro" id="IPR052172">
    <property type="entry name" value="UxaA_altronate/galactarate_dh"/>
</dbReference>
<sequence>MGNQKKYTFSGYRRPDGRVGIRNKILILPASVCASDTTRIIASQVESAVTFNNQNGCSQVPSDQQLTMDVMAGFAANPNVYGTIVISLGCENCQMDLVLEAIQERTNKPLEHFVIQENGGTISTIEKAVRAAQKMAQAASLAVKEEFDFSELIIGTECGGSDPTSGLAANVLIGEMSDRITALNGTSILSETTEFIGAEHILARRERDKEISDRIYQIVHDYEKAIKRVGHDVREGNPSPGNMEGGLTTLEEKSLGCIHKGGHGQVNEVYDYAKQVEAHKGLVIMDTPGNDPSSVAAMAAGGCQLVVFSTGRGTPTGNPIVPVIKITGNKETFANMSDNIDIDASPYIYGTKTLEELGDDLMDEIWQVSKGKLTKAEALGYMEMAIARVCNYM</sequence>
<organism evidence="5 6">
    <name type="scientific">Enterocloster alcoholdehydrogenati</name>
    <dbReference type="NCBI Taxonomy" id="2547410"/>
    <lineage>
        <taxon>Bacteria</taxon>
        <taxon>Bacillati</taxon>
        <taxon>Bacillota</taxon>
        <taxon>Clostridia</taxon>
        <taxon>Lachnospirales</taxon>
        <taxon>Lachnospiraceae</taxon>
        <taxon>Enterocloster</taxon>
    </lineage>
</organism>
<keyword evidence="2" id="KW-0456">Lyase</keyword>
<feature type="domain" description="D-galactarate/Altronate dehydratase C-terminal" evidence="4">
    <location>
        <begin position="150"/>
        <end position="388"/>
    </location>
</feature>
<evidence type="ECO:0000256" key="2">
    <source>
        <dbReference type="ARBA" id="ARBA00023239"/>
    </source>
</evidence>
<dbReference type="GO" id="GO:0016787">
    <property type="term" value="F:hydrolase activity"/>
    <property type="evidence" value="ECO:0007669"/>
    <property type="project" value="UniProtKB-KW"/>
</dbReference>
<keyword evidence="5" id="KW-0378">Hydrolase</keyword>
<evidence type="ECO:0000256" key="1">
    <source>
        <dbReference type="ARBA" id="ARBA00010986"/>
    </source>
</evidence>
<dbReference type="Pfam" id="PF04295">
    <property type="entry name" value="GD_AH_second"/>
    <property type="match status" value="1"/>
</dbReference>
<feature type="domain" description="D-galactarate/Altronate dehydratase second" evidence="3">
    <location>
        <begin position="11"/>
        <end position="139"/>
    </location>
</feature>
<evidence type="ECO:0000259" key="3">
    <source>
        <dbReference type="Pfam" id="PF04295"/>
    </source>
</evidence>
<reference evidence="5 6" key="1">
    <citation type="submission" date="2024-04" db="EMBL/GenBank/DDBJ databases">
        <title>Defined microbial consortia suppress multidrug-resistant proinflammatory Enterobacteriaceae via ecological control.</title>
        <authorList>
            <person name="Furuichi M."/>
            <person name="Kawaguchi T."/>
            <person name="Pust M."/>
            <person name="Yasuma K."/>
            <person name="Plichta D."/>
            <person name="Hasegawa N."/>
            <person name="Ohya T."/>
            <person name="Bhattarai S."/>
            <person name="Sasajima S."/>
            <person name="Aoto Y."/>
            <person name="Tuganbaev T."/>
            <person name="Yaginuma M."/>
            <person name="Ueda M."/>
            <person name="Okahashi N."/>
            <person name="Amafuji K."/>
            <person name="Kiridooshi Y."/>
            <person name="Sugita K."/>
            <person name="Strazar M."/>
            <person name="Skelly A."/>
            <person name="Suda W."/>
            <person name="Hattori M."/>
            <person name="Nakamoto N."/>
            <person name="Caballero S."/>
            <person name="Norman J."/>
            <person name="Olle B."/>
            <person name="Tanoue T."/>
            <person name="Arita M."/>
            <person name="Bucci V."/>
            <person name="Atarashi K."/>
            <person name="Xavier R."/>
            <person name="Honda K."/>
        </authorList>
    </citation>
    <scope>NUCLEOTIDE SEQUENCE [LARGE SCALE GENOMIC DNA]</scope>
    <source>
        <strain evidence="6">f13</strain>
    </source>
</reference>
<dbReference type="Proteomes" id="UP001600894">
    <property type="component" value="Unassembled WGS sequence"/>
</dbReference>
<evidence type="ECO:0000313" key="5">
    <source>
        <dbReference type="EMBL" id="GAA6267578.1"/>
    </source>
</evidence>
<comment type="caution">
    <text evidence="5">The sequence shown here is derived from an EMBL/GenBank/DDBJ whole genome shotgun (WGS) entry which is preliminary data.</text>
</comment>
<dbReference type="RefSeq" id="WP_390469263.1">
    <property type="nucleotide sequence ID" value="NZ_BAABXL010000001.1"/>
</dbReference>
<evidence type="ECO:0000259" key="4">
    <source>
        <dbReference type="Pfam" id="PF20629"/>
    </source>
</evidence>
<dbReference type="Pfam" id="PF20629">
    <property type="entry name" value="GD_AH_C"/>
    <property type="match status" value="1"/>
</dbReference>
<proteinExistence type="inferred from homology"/>
<name>A0ABQ0AU69_9FIRM</name>
<protein>
    <submittedName>
        <fullName evidence="5">UxaA family hydrolase</fullName>
    </submittedName>
</protein>
<dbReference type="PANTHER" id="PTHR30536">
    <property type="entry name" value="ALTRONATE/GALACTARATE DEHYDRATASE"/>
    <property type="match status" value="1"/>
</dbReference>
<dbReference type="InterPro" id="IPR007392">
    <property type="entry name" value="GD_AH_second"/>
</dbReference>
<gene>
    <name evidence="5" type="ORF">F130042H8_06380</name>
</gene>
<dbReference type="EMBL" id="BAABXL010000001">
    <property type="protein sequence ID" value="GAA6267578.1"/>
    <property type="molecule type" value="Genomic_DNA"/>
</dbReference>